<gene>
    <name evidence="2" type="ORF">DL89DRAFT_262906</name>
</gene>
<evidence type="ECO:0000313" key="2">
    <source>
        <dbReference type="EMBL" id="ORX63946.1"/>
    </source>
</evidence>
<dbReference type="RefSeq" id="XP_040739117.1">
    <property type="nucleotide sequence ID" value="XM_040885880.1"/>
</dbReference>
<dbReference type="EMBL" id="MCFD01000138">
    <property type="protein sequence ID" value="ORX63946.1"/>
    <property type="molecule type" value="Genomic_DNA"/>
</dbReference>
<evidence type="ECO:0000313" key="3">
    <source>
        <dbReference type="Proteomes" id="UP000193922"/>
    </source>
</evidence>
<proteinExistence type="predicted"/>
<evidence type="ECO:0000256" key="1">
    <source>
        <dbReference type="SAM" id="MobiDB-lite"/>
    </source>
</evidence>
<name>A0A1Y1VSF5_9FUNG</name>
<dbReference type="AlphaFoldDB" id="A0A1Y1VSF5"/>
<feature type="region of interest" description="Disordered" evidence="1">
    <location>
        <begin position="1"/>
        <end position="64"/>
    </location>
</feature>
<dbReference type="Proteomes" id="UP000193922">
    <property type="component" value="Unassembled WGS sequence"/>
</dbReference>
<comment type="caution">
    <text evidence="2">The sequence shown here is derived from an EMBL/GenBank/DDBJ whole genome shotgun (WGS) entry which is preliminary data.</text>
</comment>
<feature type="region of interest" description="Disordered" evidence="1">
    <location>
        <begin position="120"/>
        <end position="140"/>
    </location>
</feature>
<accession>A0A1Y1VSF5</accession>
<organism evidence="2 3">
    <name type="scientific">Linderina pennispora</name>
    <dbReference type="NCBI Taxonomy" id="61395"/>
    <lineage>
        <taxon>Eukaryota</taxon>
        <taxon>Fungi</taxon>
        <taxon>Fungi incertae sedis</taxon>
        <taxon>Zoopagomycota</taxon>
        <taxon>Kickxellomycotina</taxon>
        <taxon>Kickxellomycetes</taxon>
        <taxon>Kickxellales</taxon>
        <taxon>Kickxellaceae</taxon>
        <taxon>Linderina</taxon>
    </lineage>
</organism>
<keyword evidence="3" id="KW-1185">Reference proteome</keyword>
<reference evidence="2 3" key="1">
    <citation type="submission" date="2016-07" db="EMBL/GenBank/DDBJ databases">
        <title>Pervasive Adenine N6-methylation of Active Genes in Fungi.</title>
        <authorList>
            <consortium name="DOE Joint Genome Institute"/>
            <person name="Mondo S.J."/>
            <person name="Dannebaum R.O."/>
            <person name="Kuo R.C."/>
            <person name="Labutti K."/>
            <person name="Haridas S."/>
            <person name="Kuo A."/>
            <person name="Salamov A."/>
            <person name="Ahrendt S.R."/>
            <person name="Lipzen A."/>
            <person name="Sullivan W."/>
            <person name="Andreopoulos W.B."/>
            <person name="Clum A."/>
            <person name="Lindquist E."/>
            <person name="Daum C."/>
            <person name="Ramamoorthy G.K."/>
            <person name="Gryganskyi A."/>
            <person name="Culley D."/>
            <person name="Magnuson J.K."/>
            <person name="James T.Y."/>
            <person name="O'Malley M.A."/>
            <person name="Stajich J.E."/>
            <person name="Spatafora J.W."/>
            <person name="Visel A."/>
            <person name="Grigoriev I.V."/>
        </authorList>
    </citation>
    <scope>NUCLEOTIDE SEQUENCE [LARGE SCALE GENOMIC DNA]</scope>
    <source>
        <strain evidence="2 3">ATCC 12442</strain>
    </source>
</reference>
<dbReference type="OrthoDB" id="5600085at2759"/>
<feature type="compositionally biased region" description="Low complexity" evidence="1">
    <location>
        <begin position="123"/>
        <end position="140"/>
    </location>
</feature>
<feature type="compositionally biased region" description="Polar residues" evidence="1">
    <location>
        <begin position="34"/>
        <end position="44"/>
    </location>
</feature>
<sequence>MARAKDQLPFASTPAPNSIDAHSGQDIRPLSRPPATTSVPNGDSAQRMLEVSSGPSVPMQNGEKPDCKCGCDCGKKLELLIHAIEARIGQPLASSSELNIHSDDDPSEWVENVLGPLPPAIRSTATTTSSGGSSTSLSWSSSSVADVPELDDSGFSAGVIPPLPTTAISSSCCTVKADPTPRAPSAPKSSCCSSQPTGNPPAQITQVQAVATDSCCSSTSLPVLPQQETIVEQDSCCEPTLSTDKLPRQAASSCCGGSKNGGEKEKCSCCSKKRKRGWQPGDPQNPMIDDDGALACSCGCYKPFEECTNCFEDLCESVLLKPN</sequence>
<dbReference type="GeneID" id="63802528"/>
<protein>
    <submittedName>
        <fullName evidence="2">Uncharacterized protein</fullName>
    </submittedName>
</protein>